<keyword evidence="3" id="KW-1185">Reference proteome</keyword>
<evidence type="ECO:0000313" key="3">
    <source>
        <dbReference type="Proteomes" id="UP001174205"/>
    </source>
</evidence>
<evidence type="ECO:0000259" key="1">
    <source>
        <dbReference type="PROSITE" id="PS51186"/>
    </source>
</evidence>
<dbReference type="RefSeq" id="WP_301247831.1">
    <property type="nucleotide sequence ID" value="NZ_JAROCD010000009.1"/>
</dbReference>
<comment type="caution">
    <text evidence="2">The sequence shown here is derived from an EMBL/GenBank/DDBJ whole genome shotgun (WGS) entry which is preliminary data.</text>
</comment>
<dbReference type="PROSITE" id="PS51186">
    <property type="entry name" value="GNAT"/>
    <property type="match status" value="1"/>
</dbReference>
<feature type="domain" description="N-acetyltransferase" evidence="1">
    <location>
        <begin position="4"/>
        <end position="153"/>
    </location>
</feature>
<dbReference type="Gene3D" id="3.40.630.30">
    <property type="match status" value="1"/>
</dbReference>
<dbReference type="InterPro" id="IPR016181">
    <property type="entry name" value="Acyl_CoA_acyltransferase"/>
</dbReference>
<evidence type="ECO:0000313" key="2">
    <source>
        <dbReference type="EMBL" id="MDN4603223.1"/>
    </source>
</evidence>
<accession>A0ABT8JEC1</accession>
<proteinExistence type="predicted"/>
<name>A0ABT8JEC1_9BACL</name>
<dbReference type="Pfam" id="PF00583">
    <property type="entry name" value="Acetyltransf_1"/>
    <property type="match status" value="1"/>
</dbReference>
<sequence>MNLISIEPVDKTNWEEAIAISLLETQLNLVPTVIESLAYAYVKPWDAAFDPYLLRKSDKAFGFFYLSYTPLSTDNYWIGGFQIDKDYQGIGLGSKSLYTILECIQEKHPQCRIISLTVEKSNTRARVLYEKIGFKNQELENQDGEMVYKIKLK</sequence>
<gene>
    <name evidence="2" type="ORF">P5G61_18435</name>
</gene>
<protein>
    <submittedName>
        <fullName evidence="2">GNAT family N-acetyltransferase</fullName>
    </submittedName>
</protein>
<dbReference type="InterPro" id="IPR000182">
    <property type="entry name" value="GNAT_dom"/>
</dbReference>
<dbReference type="Proteomes" id="UP001174205">
    <property type="component" value="Unassembled WGS sequence"/>
</dbReference>
<organism evidence="2 3">
    <name type="scientific">Paenibacillus vandeheii</name>
    <dbReference type="NCBI Taxonomy" id="3035917"/>
    <lineage>
        <taxon>Bacteria</taxon>
        <taxon>Bacillati</taxon>
        <taxon>Bacillota</taxon>
        <taxon>Bacilli</taxon>
        <taxon>Bacillales</taxon>
        <taxon>Paenibacillaceae</taxon>
        <taxon>Paenibacillus</taxon>
    </lineage>
</organism>
<dbReference type="CDD" id="cd04301">
    <property type="entry name" value="NAT_SF"/>
    <property type="match status" value="1"/>
</dbReference>
<dbReference type="SUPFAM" id="SSF55729">
    <property type="entry name" value="Acyl-CoA N-acyltransferases (Nat)"/>
    <property type="match status" value="1"/>
</dbReference>
<dbReference type="EMBL" id="JAROCD010000009">
    <property type="protein sequence ID" value="MDN4603223.1"/>
    <property type="molecule type" value="Genomic_DNA"/>
</dbReference>
<reference evidence="2" key="1">
    <citation type="submission" date="2023-03" db="EMBL/GenBank/DDBJ databases">
        <title>MT1 and MT2 Draft Genomes of Novel Species.</title>
        <authorList>
            <person name="Venkateswaran K."/>
        </authorList>
    </citation>
    <scope>NUCLEOTIDE SEQUENCE</scope>
    <source>
        <strain evidence="2">F6_3S_P_1C</strain>
    </source>
</reference>